<accession>A0AAJ0B7E0</accession>
<dbReference type="PANTHER" id="PTHR46228:SF2">
    <property type="entry name" value="KELCH REPEAT PROTEIN (AFU_ORTHOLOGUE AFUA_4G14350)"/>
    <property type="match status" value="1"/>
</dbReference>
<protein>
    <recommendedName>
        <fullName evidence="8">Kelch repeat protein</fullName>
    </recommendedName>
</protein>
<comment type="caution">
    <text evidence="6">The sequence shown here is derived from an EMBL/GenBank/DDBJ whole genome shotgun (WGS) entry which is preliminary data.</text>
</comment>
<proteinExistence type="predicted"/>
<evidence type="ECO:0008006" key="8">
    <source>
        <dbReference type="Google" id="ProtNLM"/>
    </source>
</evidence>
<evidence type="ECO:0000313" key="6">
    <source>
        <dbReference type="EMBL" id="KAK1752104.1"/>
    </source>
</evidence>
<keyword evidence="7" id="KW-1185">Reference proteome</keyword>
<evidence type="ECO:0000256" key="4">
    <source>
        <dbReference type="SAM" id="Phobius"/>
    </source>
</evidence>
<organism evidence="6 7">
    <name type="scientific">Echria macrotheca</name>
    <dbReference type="NCBI Taxonomy" id="438768"/>
    <lineage>
        <taxon>Eukaryota</taxon>
        <taxon>Fungi</taxon>
        <taxon>Dikarya</taxon>
        <taxon>Ascomycota</taxon>
        <taxon>Pezizomycotina</taxon>
        <taxon>Sordariomycetes</taxon>
        <taxon>Sordariomycetidae</taxon>
        <taxon>Sordariales</taxon>
        <taxon>Schizotheciaceae</taxon>
        <taxon>Echria</taxon>
    </lineage>
</organism>
<feature type="signal peptide" evidence="5">
    <location>
        <begin position="1"/>
        <end position="21"/>
    </location>
</feature>
<feature type="compositionally biased region" description="Polar residues" evidence="3">
    <location>
        <begin position="661"/>
        <end position="674"/>
    </location>
</feature>
<dbReference type="EMBL" id="MU839840">
    <property type="protein sequence ID" value="KAK1752104.1"/>
    <property type="molecule type" value="Genomic_DNA"/>
</dbReference>
<evidence type="ECO:0000256" key="3">
    <source>
        <dbReference type="SAM" id="MobiDB-lite"/>
    </source>
</evidence>
<keyword evidence="1" id="KW-0880">Kelch repeat</keyword>
<evidence type="ECO:0000256" key="5">
    <source>
        <dbReference type="SAM" id="SignalP"/>
    </source>
</evidence>
<feature type="transmembrane region" description="Helical" evidence="4">
    <location>
        <begin position="522"/>
        <end position="546"/>
    </location>
</feature>
<keyword evidence="4" id="KW-0472">Membrane</keyword>
<feature type="compositionally biased region" description="Gly residues" evidence="3">
    <location>
        <begin position="783"/>
        <end position="793"/>
    </location>
</feature>
<keyword evidence="4" id="KW-1133">Transmembrane helix</keyword>
<name>A0AAJ0B7E0_9PEZI</name>
<dbReference type="AlphaFoldDB" id="A0AAJ0B7E0"/>
<feature type="region of interest" description="Disordered" evidence="3">
    <location>
        <begin position="661"/>
        <end position="728"/>
    </location>
</feature>
<evidence type="ECO:0000313" key="7">
    <source>
        <dbReference type="Proteomes" id="UP001239445"/>
    </source>
</evidence>
<dbReference type="PANTHER" id="PTHR46228">
    <property type="entry name" value="KELCH DOMAIN-CONTAINING PROTEIN"/>
    <property type="match status" value="1"/>
</dbReference>
<feature type="compositionally biased region" description="Pro residues" evidence="3">
    <location>
        <begin position="711"/>
        <end position="722"/>
    </location>
</feature>
<dbReference type="InterPro" id="IPR015915">
    <property type="entry name" value="Kelch-typ_b-propeller"/>
</dbReference>
<feature type="compositionally biased region" description="Low complexity" evidence="3">
    <location>
        <begin position="675"/>
        <end position="702"/>
    </location>
</feature>
<reference evidence="6" key="1">
    <citation type="submission" date="2023-06" db="EMBL/GenBank/DDBJ databases">
        <title>Genome-scale phylogeny and comparative genomics of the fungal order Sordariales.</title>
        <authorList>
            <consortium name="Lawrence Berkeley National Laboratory"/>
            <person name="Hensen N."/>
            <person name="Bonometti L."/>
            <person name="Westerberg I."/>
            <person name="Brannstrom I.O."/>
            <person name="Guillou S."/>
            <person name="Cros-Aarteil S."/>
            <person name="Calhoun S."/>
            <person name="Haridas S."/>
            <person name="Kuo A."/>
            <person name="Mondo S."/>
            <person name="Pangilinan J."/>
            <person name="Riley R."/>
            <person name="Labutti K."/>
            <person name="Andreopoulos B."/>
            <person name="Lipzen A."/>
            <person name="Chen C."/>
            <person name="Yanf M."/>
            <person name="Daum C."/>
            <person name="Ng V."/>
            <person name="Clum A."/>
            <person name="Steindorff A."/>
            <person name="Ohm R."/>
            <person name="Martin F."/>
            <person name="Silar P."/>
            <person name="Natvig D."/>
            <person name="Lalanne C."/>
            <person name="Gautier V."/>
            <person name="Ament-Velasquez S.L."/>
            <person name="Kruys A."/>
            <person name="Hutchinson M.I."/>
            <person name="Powell A.J."/>
            <person name="Barry K."/>
            <person name="Miller A.N."/>
            <person name="Grigoriev I.V."/>
            <person name="Debuchy R."/>
            <person name="Gladieux P."/>
            <person name="Thoren M.H."/>
            <person name="Johannesson H."/>
        </authorList>
    </citation>
    <scope>NUCLEOTIDE SEQUENCE</scope>
    <source>
        <strain evidence="6">PSN4</strain>
    </source>
</reference>
<keyword evidence="4" id="KW-0812">Transmembrane</keyword>
<dbReference type="SUPFAM" id="SSF117281">
    <property type="entry name" value="Kelch motif"/>
    <property type="match status" value="1"/>
</dbReference>
<feature type="chain" id="PRO_5042483544" description="Kelch repeat protein" evidence="5">
    <location>
        <begin position="22"/>
        <end position="859"/>
    </location>
</feature>
<gene>
    <name evidence="6" type="ORF">QBC47DRAFT_433058</name>
</gene>
<feature type="compositionally biased region" description="Polar residues" evidence="3">
    <location>
        <begin position="586"/>
        <end position="596"/>
    </location>
</feature>
<dbReference type="Gene3D" id="2.120.10.80">
    <property type="entry name" value="Kelch-type beta propeller"/>
    <property type="match status" value="1"/>
</dbReference>
<feature type="compositionally biased region" description="Basic and acidic residues" evidence="3">
    <location>
        <begin position="843"/>
        <end position="859"/>
    </location>
</feature>
<keyword evidence="2" id="KW-0677">Repeat</keyword>
<feature type="region of interest" description="Disordered" evidence="3">
    <location>
        <begin position="586"/>
        <end position="613"/>
    </location>
</feature>
<feature type="region of interest" description="Disordered" evidence="3">
    <location>
        <begin position="769"/>
        <end position="859"/>
    </location>
</feature>
<dbReference type="Proteomes" id="UP001239445">
    <property type="component" value="Unassembled WGS sequence"/>
</dbReference>
<evidence type="ECO:0000256" key="1">
    <source>
        <dbReference type="ARBA" id="ARBA00022441"/>
    </source>
</evidence>
<sequence>MFGPASGLLAVLAVSASVVQGQAVWASNQVNTTICEWEQFRAHVVRDTVYMDGGGLWWLPGLSDGSYATPESDRNPLGIVFTLNFSTPFATTDNITAVFGTLSKVAAGTAAKNLAPNYLDGAMLGNDDEWFLYGGMLRQTKEFSEPSETNVLAYQKYQYGVQKDGFLPGFVYDDLPKGMTRYLAYGGAAAAPSENKAWYFSGMHAPGWGPIYEPGANASLTAINVSSTLITLDMTTQQQESWKNETLPSDTPGRANPELVWVPVGEQGILVAIGGVIFPDFTGFTGKSSNEAESKATSPSFMSTIDVYDVASGKWYRQPTSGGSPGQLTRGCAVVAPAQDSSSFNIYHYGGYSGLSQSEPFNDDVWVLSLPSFTWTKLASGSTSGRAGHKCFMPYPDQMFVIGGYTTRTGSSLTCLRETIRVFNLTSGTWLSRYDPAKWSKYAVPDAVVSKIGGSPTGGATATTPAPSGWSDAALGNVFATKYPSTKIATYYPYQSASPANNTNPNVPSETTSSSGGGVPSFLPPVLGVVLGLVFLTMVAVLILLWRRRRLFRARGGMSEAGTEDTNGHRILSWMRGHPGGDKALTVTTSDETPSSPEDIERSSTLPTHAPSMAEMMNTEVRAPVELMDTSPRPELHDTGLSHIDVMNRYSRLASGASLNNGSHYTTSGTQQIDHASVAPSPSSASVATSGAAARASASARHASSELAGDTPPPAPAPPPVSPAVAGAGARGYIPSGVSNISERDRAHLRTISDTTVSSVATGAQVGGDVGAGAVSSPSPPTGDGGIGGGGGDYISAKGRGEGQQIQGAGEKKAGEQSTEEPQGQRRAGGANHSPTQVLRRSVFHESREDMTDEKGKSS</sequence>
<keyword evidence="5" id="KW-0732">Signal</keyword>
<evidence type="ECO:0000256" key="2">
    <source>
        <dbReference type="ARBA" id="ARBA00022737"/>
    </source>
</evidence>